<feature type="compositionally biased region" description="Low complexity" evidence="7">
    <location>
        <begin position="10"/>
        <end position="37"/>
    </location>
</feature>
<dbReference type="InterPro" id="IPR058624">
    <property type="entry name" value="MdtA-like_HH"/>
</dbReference>
<dbReference type="Proteomes" id="UP001528672">
    <property type="component" value="Unassembled WGS sequence"/>
</dbReference>
<feature type="region of interest" description="Disordered" evidence="7">
    <location>
        <begin position="72"/>
        <end position="106"/>
    </location>
</feature>
<sequence length="559" mass="57426">MTEAADSTPRSEPSALAPLASATRPLSPAGASAAPGGPRRRRSRAVLWALLILLLAGAAGGAWYWKSRSAGADGAEGSASAPPGGAGAGGPGRRPGGNRTQPVSAQAARLQDVRVTVAAIGNVTALNTATVRSRVDGELRRILFREGQQVKAGDLLAEIDPRAYEVALAQVQGQLARDAALLRNAELDLARYKDLLAKDSIARQQVDTQEALVAQLRGTVQTDQAQVDNAKLQLSYTRITAPISGRLGLRLVDLGNTVRSSDATGLVSITQTQPVAVVFAVPEIHLPQINRQLKSGGLAVEAWDREQRNRLAQGRVTTTDNAIDATTGTIKLKAELANADGSLFPNQFVNIRLQLKTLSQALAVPNNAIQRGSMGTFVYLIKEDSTVSLRKVVVGAVDGDWVAIEGEVQPGDRLVTDGADRLREGAKVEVIAANRNRAGGGAGAAGKGGAASGTGQPAAGAASGASGAATAAPASTAASATAPGSPPAAAAAKDPAGASAVAPAAPAPGADSTAAGGRPAWMDRLPPELVDKLMAMPPEERKAYLQKLRERRQQRESGG</sequence>
<feature type="region of interest" description="Disordered" evidence="7">
    <location>
        <begin position="1"/>
        <end position="39"/>
    </location>
</feature>
<dbReference type="Gene3D" id="2.40.30.170">
    <property type="match status" value="1"/>
</dbReference>
<evidence type="ECO:0000259" key="11">
    <source>
        <dbReference type="Pfam" id="PF25944"/>
    </source>
</evidence>
<dbReference type="SUPFAM" id="SSF111369">
    <property type="entry name" value="HlyD-like secretion proteins"/>
    <property type="match status" value="1"/>
</dbReference>
<dbReference type="EMBL" id="JAQSIO010000001">
    <property type="protein sequence ID" value="MDD0813509.1"/>
    <property type="molecule type" value="Genomic_DNA"/>
</dbReference>
<comment type="subcellular location">
    <subcellularLocation>
        <location evidence="1">Cell membrane</location>
    </subcellularLocation>
</comment>
<dbReference type="NCBIfam" id="TIGR01730">
    <property type="entry name" value="RND_mfp"/>
    <property type="match status" value="1"/>
</dbReference>
<dbReference type="Gene3D" id="2.40.420.20">
    <property type="match status" value="1"/>
</dbReference>
<dbReference type="InterPro" id="IPR006143">
    <property type="entry name" value="RND_pump_MFP"/>
</dbReference>
<dbReference type="NCBIfam" id="NF008589">
    <property type="entry name" value="PRK11556.1"/>
    <property type="match status" value="1"/>
</dbReference>
<dbReference type="RefSeq" id="WP_273925027.1">
    <property type="nucleotide sequence ID" value="NZ_JAQSIO010000001.1"/>
</dbReference>
<evidence type="ECO:0000259" key="10">
    <source>
        <dbReference type="Pfam" id="PF25917"/>
    </source>
</evidence>
<evidence type="ECO:0000256" key="1">
    <source>
        <dbReference type="ARBA" id="ARBA00004236"/>
    </source>
</evidence>
<dbReference type="Gene3D" id="1.10.287.470">
    <property type="entry name" value="Helix hairpin bin"/>
    <property type="match status" value="1"/>
</dbReference>
<evidence type="ECO:0000259" key="12">
    <source>
        <dbReference type="Pfam" id="PF25967"/>
    </source>
</evidence>
<feature type="compositionally biased region" description="Low complexity" evidence="7">
    <location>
        <begin position="477"/>
        <end position="517"/>
    </location>
</feature>
<evidence type="ECO:0000313" key="14">
    <source>
        <dbReference type="Proteomes" id="UP001528672"/>
    </source>
</evidence>
<organism evidence="13 14">
    <name type="scientific">Curvibacter microcysteis</name>
    <dbReference type="NCBI Taxonomy" id="3026419"/>
    <lineage>
        <taxon>Bacteria</taxon>
        <taxon>Pseudomonadati</taxon>
        <taxon>Pseudomonadota</taxon>
        <taxon>Betaproteobacteria</taxon>
        <taxon>Burkholderiales</taxon>
        <taxon>Comamonadaceae</taxon>
        <taxon>Curvibacter</taxon>
    </lineage>
</organism>
<evidence type="ECO:0000256" key="5">
    <source>
        <dbReference type="ARBA" id="ARBA00022519"/>
    </source>
</evidence>
<feature type="compositionally biased region" description="Low complexity" evidence="7">
    <location>
        <begin position="453"/>
        <end position="464"/>
    </location>
</feature>
<keyword evidence="4" id="KW-1003">Cell membrane</keyword>
<keyword evidence="8" id="KW-0812">Transmembrane</keyword>
<evidence type="ECO:0000256" key="8">
    <source>
        <dbReference type="SAM" id="Phobius"/>
    </source>
</evidence>
<reference evidence="13 14" key="1">
    <citation type="submission" date="2023-02" db="EMBL/GenBank/DDBJ databases">
        <title>Bacterial whole genome sequence for Curvibacter sp. HBC28.</title>
        <authorList>
            <person name="Le V."/>
            <person name="Ko S.-R."/>
            <person name="Ahn C.-Y."/>
            <person name="Oh H.-M."/>
        </authorList>
    </citation>
    <scope>NUCLEOTIDE SEQUENCE [LARGE SCALE GENOMIC DNA]</scope>
    <source>
        <strain evidence="13 14">HBC28</strain>
    </source>
</reference>
<dbReference type="InterPro" id="IPR058627">
    <property type="entry name" value="MdtA-like_C"/>
</dbReference>
<keyword evidence="3" id="KW-0813">Transport</keyword>
<evidence type="ECO:0000259" key="9">
    <source>
        <dbReference type="Pfam" id="PF25876"/>
    </source>
</evidence>
<evidence type="ECO:0000256" key="4">
    <source>
        <dbReference type="ARBA" id="ARBA00022475"/>
    </source>
</evidence>
<proteinExistence type="inferred from homology"/>
<dbReference type="InterPro" id="IPR058625">
    <property type="entry name" value="MdtA-like_BSH"/>
</dbReference>
<dbReference type="Pfam" id="PF25967">
    <property type="entry name" value="RND-MFP_C"/>
    <property type="match status" value="1"/>
</dbReference>
<feature type="domain" description="Multidrug resistance protein MdtA-like beta-barrel" evidence="11">
    <location>
        <begin position="274"/>
        <end position="356"/>
    </location>
</feature>
<feature type="transmembrane region" description="Helical" evidence="8">
    <location>
        <begin position="45"/>
        <end position="65"/>
    </location>
</feature>
<comment type="caution">
    <text evidence="13">The sequence shown here is derived from an EMBL/GenBank/DDBJ whole genome shotgun (WGS) entry which is preliminary data.</text>
</comment>
<dbReference type="Pfam" id="PF25917">
    <property type="entry name" value="BSH_RND"/>
    <property type="match status" value="1"/>
</dbReference>
<dbReference type="PANTHER" id="PTHR30469">
    <property type="entry name" value="MULTIDRUG RESISTANCE PROTEIN MDTA"/>
    <property type="match status" value="1"/>
</dbReference>
<feature type="region of interest" description="Disordered" evidence="7">
    <location>
        <begin position="438"/>
        <end position="464"/>
    </location>
</feature>
<dbReference type="InterPro" id="IPR058626">
    <property type="entry name" value="MdtA-like_b-barrel"/>
</dbReference>
<keyword evidence="14" id="KW-1185">Reference proteome</keyword>
<evidence type="ECO:0000256" key="7">
    <source>
        <dbReference type="SAM" id="MobiDB-lite"/>
    </source>
</evidence>
<gene>
    <name evidence="13" type="ORF">PSQ39_02580</name>
</gene>
<feature type="compositionally biased region" description="Gly residues" evidence="7">
    <location>
        <begin position="438"/>
        <end position="452"/>
    </location>
</feature>
<feature type="region of interest" description="Disordered" evidence="7">
    <location>
        <begin position="477"/>
        <end position="523"/>
    </location>
</feature>
<feature type="domain" description="Multidrug resistance protein MdtA-like alpha-helical hairpin" evidence="9">
    <location>
        <begin position="168"/>
        <end position="237"/>
    </location>
</feature>
<feature type="domain" description="Multidrug resistance protein MdtA-like barrel-sandwich hybrid" evidence="10">
    <location>
        <begin position="127"/>
        <end position="269"/>
    </location>
</feature>
<protein>
    <submittedName>
        <fullName evidence="13">MdtA/MuxA family multidrug efflux RND transporter periplasmic adaptor subunit</fullName>
    </submittedName>
</protein>
<feature type="compositionally biased region" description="Gly residues" evidence="7">
    <location>
        <begin position="84"/>
        <end position="95"/>
    </location>
</feature>
<dbReference type="PANTHER" id="PTHR30469:SF12">
    <property type="entry name" value="MULTIDRUG RESISTANCE PROTEIN MDTA"/>
    <property type="match status" value="1"/>
</dbReference>
<feature type="compositionally biased region" description="Low complexity" evidence="7">
    <location>
        <begin position="72"/>
        <end position="83"/>
    </location>
</feature>
<keyword evidence="5" id="KW-0997">Cell inner membrane</keyword>
<keyword evidence="8" id="KW-1133">Transmembrane helix</keyword>
<evidence type="ECO:0000256" key="2">
    <source>
        <dbReference type="ARBA" id="ARBA00009477"/>
    </source>
</evidence>
<dbReference type="Pfam" id="PF25876">
    <property type="entry name" value="HH_MFP_RND"/>
    <property type="match status" value="1"/>
</dbReference>
<dbReference type="Gene3D" id="2.40.50.100">
    <property type="match status" value="1"/>
</dbReference>
<comment type="similarity">
    <text evidence="2">Belongs to the membrane fusion protein (MFP) (TC 8.A.1) family.</text>
</comment>
<evidence type="ECO:0000256" key="3">
    <source>
        <dbReference type="ARBA" id="ARBA00022448"/>
    </source>
</evidence>
<dbReference type="Pfam" id="PF25944">
    <property type="entry name" value="Beta-barrel_RND"/>
    <property type="match status" value="1"/>
</dbReference>
<name>A0ABT5MC79_9BURK</name>
<feature type="domain" description="Multidrug resistance protein MdtA-like C-terminal permuted SH3" evidence="12">
    <location>
        <begin position="360"/>
        <end position="421"/>
    </location>
</feature>
<accession>A0ABT5MC79</accession>
<evidence type="ECO:0000313" key="13">
    <source>
        <dbReference type="EMBL" id="MDD0813509.1"/>
    </source>
</evidence>
<keyword evidence="6 8" id="KW-0472">Membrane</keyword>
<evidence type="ECO:0000256" key="6">
    <source>
        <dbReference type="ARBA" id="ARBA00023136"/>
    </source>
</evidence>